<proteinExistence type="predicted"/>
<keyword evidence="3" id="KW-1185">Reference proteome</keyword>
<dbReference type="SUPFAM" id="SSF52980">
    <property type="entry name" value="Restriction endonuclease-like"/>
    <property type="match status" value="1"/>
</dbReference>
<dbReference type="InterPro" id="IPR011335">
    <property type="entry name" value="Restrct_endonuc-II-like"/>
</dbReference>
<dbReference type="Proteomes" id="UP001232725">
    <property type="component" value="Unassembled WGS sequence"/>
</dbReference>
<dbReference type="RefSeq" id="WP_305997183.1">
    <property type="nucleotide sequence ID" value="NZ_JAVALS010000011.1"/>
</dbReference>
<evidence type="ECO:0000259" key="1">
    <source>
        <dbReference type="Pfam" id="PF04480"/>
    </source>
</evidence>
<feature type="domain" description="DUF559" evidence="1">
    <location>
        <begin position="171"/>
        <end position="234"/>
    </location>
</feature>
<protein>
    <submittedName>
        <fullName evidence="2">DUF559 domain-containing protein</fullName>
    </submittedName>
</protein>
<dbReference type="InterPro" id="IPR007569">
    <property type="entry name" value="DUF559"/>
</dbReference>
<reference evidence="2 3" key="1">
    <citation type="submission" date="2023-08" db="EMBL/GenBank/DDBJ databases">
        <title>Arthrobacter horti sp. nov., isolated from forest soil.</title>
        <authorList>
            <person name="Park M."/>
        </authorList>
    </citation>
    <scope>NUCLEOTIDE SEQUENCE [LARGE SCALE GENOMIC DNA]</scope>
    <source>
        <strain evidence="2 3">YJM1</strain>
    </source>
</reference>
<name>A0ABT9IRB1_9MICC</name>
<comment type="caution">
    <text evidence="2">The sequence shown here is derived from an EMBL/GenBank/DDBJ whole genome shotgun (WGS) entry which is preliminary data.</text>
</comment>
<dbReference type="EMBL" id="JAVALS010000011">
    <property type="protein sequence ID" value="MDP5228134.1"/>
    <property type="molecule type" value="Genomic_DNA"/>
</dbReference>
<organism evidence="2 3">
    <name type="scientific">Arthrobacter horti</name>
    <dbReference type="NCBI Taxonomy" id="3068273"/>
    <lineage>
        <taxon>Bacteria</taxon>
        <taxon>Bacillati</taxon>
        <taxon>Actinomycetota</taxon>
        <taxon>Actinomycetes</taxon>
        <taxon>Micrococcales</taxon>
        <taxon>Micrococcaceae</taxon>
        <taxon>Arthrobacter</taxon>
    </lineage>
</organism>
<accession>A0ABT9IRB1</accession>
<evidence type="ECO:0000313" key="3">
    <source>
        <dbReference type="Proteomes" id="UP001232725"/>
    </source>
</evidence>
<dbReference type="Gene3D" id="3.40.960.10">
    <property type="entry name" value="VSR Endonuclease"/>
    <property type="match status" value="1"/>
</dbReference>
<gene>
    <name evidence="2" type="ORF">Q9R02_13295</name>
</gene>
<sequence length="247" mass="27838">MDLTAAGVHHMPLPSRLRGDWRVYLGRARGRNRARRKNVVGRVVTFKEGEVVLLEGLRITSPARTWLDLAVRLDLTDLVAAGDFLVCEHGPEAPVPRRAICSVEELDAVIRKHPGMRGVKNARAALELIRVGADSPQESALRLALYEHGLPEPVLNHILRTPDGKAAVWPDLAYRKRRISIQYDGEHHEGSDQYQKDIRRQALTEQLGWREIRISKDDLVGNFPHAVTKIRRILEQSGWSPATREAS</sequence>
<evidence type="ECO:0000313" key="2">
    <source>
        <dbReference type="EMBL" id="MDP5228134.1"/>
    </source>
</evidence>
<dbReference type="Pfam" id="PF04480">
    <property type="entry name" value="DUF559"/>
    <property type="match status" value="1"/>
</dbReference>